<name>A0A2A2TM30_9CYAN</name>
<dbReference type="Pfam" id="PF01297">
    <property type="entry name" value="ZnuA"/>
    <property type="match status" value="1"/>
</dbReference>
<dbReference type="GO" id="GO:0030001">
    <property type="term" value="P:metal ion transport"/>
    <property type="evidence" value="ECO:0007669"/>
    <property type="project" value="InterPro"/>
</dbReference>
<feature type="signal peptide" evidence="6">
    <location>
        <begin position="1"/>
        <end position="19"/>
    </location>
</feature>
<feature type="chain" id="PRO_5012313621" evidence="6">
    <location>
        <begin position="20"/>
        <end position="328"/>
    </location>
</feature>
<comment type="similarity">
    <text evidence="5">Belongs to the bacterial solute-binding protein 9 family.</text>
</comment>
<proteinExistence type="inferred from homology"/>
<dbReference type="InterPro" id="IPR006127">
    <property type="entry name" value="ZnuA-like"/>
</dbReference>
<evidence type="ECO:0000256" key="6">
    <source>
        <dbReference type="SAM" id="SignalP"/>
    </source>
</evidence>
<dbReference type="InterPro" id="IPR006128">
    <property type="entry name" value="Lipoprotein_PsaA-like"/>
</dbReference>
<reference evidence="7 8" key="1">
    <citation type="submission" date="2017-08" db="EMBL/GenBank/DDBJ databases">
        <title>Draft genome sequence of filamentous cyanobacterium Calothrix elsteri CCALA 953.</title>
        <authorList>
            <person name="Gagunashvili A.N."/>
            <person name="Elster J."/>
            <person name="Andresson O.S."/>
        </authorList>
    </citation>
    <scope>NUCLEOTIDE SEQUENCE [LARGE SCALE GENOMIC DNA]</scope>
    <source>
        <strain evidence="7 8">CCALA 953</strain>
    </source>
</reference>
<keyword evidence="2 5" id="KW-0813">Transport</keyword>
<dbReference type="PRINTS" id="PR00691">
    <property type="entry name" value="ADHESINB"/>
</dbReference>
<dbReference type="PRINTS" id="PR00690">
    <property type="entry name" value="ADHESNFAMILY"/>
</dbReference>
<dbReference type="GO" id="GO:0046872">
    <property type="term" value="F:metal ion binding"/>
    <property type="evidence" value="ECO:0007669"/>
    <property type="project" value="UniProtKB-KW"/>
</dbReference>
<dbReference type="PANTHER" id="PTHR42953:SF1">
    <property type="entry name" value="METAL-BINDING PROTEIN HI_0362-RELATED"/>
    <property type="match status" value="1"/>
</dbReference>
<keyword evidence="8" id="KW-1185">Reference proteome</keyword>
<accession>A0A2A2TM30</accession>
<evidence type="ECO:0000256" key="3">
    <source>
        <dbReference type="ARBA" id="ARBA00022723"/>
    </source>
</evidence>
<evidence type="ECO:0000313" key="7">
    <source>
        <dbReference type="EMBL" id="PAX59615.1"/>
    </source>
</evidence>
<dbReference type="Proteomes" id="UP000218238">
    <property type="component" value="Unassembled WGS sequence"/>
</dbReference>
<dbReference type="PROSITE" id="PS51257">
    <property type="entry name" value="PROKAR_LIPOPROTEIN"/>
    <property type="match status" value="1"/>
</dbReference>
<dbReference type="SUPFAM" id="SSF53807">
    <property type="entry name" value="Helical backbone' metal receptor"/>
    <property type="match status" value="1"/>
</dbReference>
<dbReference type="Gene3D" id="3.40.50.1980">
    <property type="entry name" value="Nitrogenase molybdenum iron protein domain"/>
    <property type="match status" value="2"/>
</dbReference>
<dbReference type="EMBL" id="NTFS01000044">
    <property type="protein sequence ID" value="PAX59615.1"/>
    <property type="molecule type" value="Genomic_DNA"/>
</dbReference>
<comment type="subcellular location">
    <subcellularLocation>
        <location evidence="1">Cell envelope</location>
    </subcellularLocation>
</comment>
<evidence type="ECO:0000256" key="4">
    <source>
        <dbReference type="ARBA" id="ARBA00022729"/>
    </source>
</evidence>
<comment type="caution">
    <text evidence="7">The sequence shown here is derived from an EMBL/GenBank/DDBJ whole genome shotgun (WGS) entry which is preliminary data.</text>
</comment>
<keyword evidence="4 6" id="KW-0732">Signal</keyword>
<evidence type="ECO:0000256" key="2">
    <source>
        <dbReference type="ARBA" id="ARBA00022448"/>
    </source>
</evidence>
<protein>
    <submittedName>
        <fullName evidence="7">Metal ABC transporter substrate-binding protein</fullName>
    </submittedName>
</protein>
<dbReference type="RefSeq" id="WP_095720877.1">
    <property type="nucleotide sequence ID" value="NZ_NTFS01000044.1"/>
</dbReference>
<dbReference type="InterPro" id="IPR006129">
    <property type="entry name" value="AdhesinB"/>
</dbReference>
<evidence type="ECO:0000313" key="8">
    <source>
        <dbReference type="Proteomes" id="UP000218238"/>
    </source>
</evidence>
<dbReference type="InterPro" id="IPR050492">
    <property type="entry name" value="Bact_metal-bind_prot9"/>
</dbReference>
<dbReference type="GO" id="GO:0007155">
    <property type="term" value="P:cell adhesion"/>
    <property type="evidence" value="ECO:0007669"/>
    <property type="project" value="InterPro"/>
</dbReference>
<dbReference type="OrthoDB" id="9793396at2"/>
<dbReference type="PANTHER" id="PTHR42953">
    <property type="entry name" value="HIGH-AFFINITY ZINC UPTAKE SYSTEM PROTEIN ZNUA-RELATED"/>
    <property type="match status" value="1"/>
</dbReference>
<keyword evidence="3" id="KW-0479">Metal-binding</keyword>
<dbReference type="AlphaFoldDB" id="A0A2A2TM30"/>
<evidence type="ECO:0000256" key="5">
    <source>
        <dbReference type="RuleBase" id="RU003512"/>
    </source>
</evidence>
<dbReference type="GO" id="GO:0030313">
    <property type="term" value="C:cell envelope"/>
    <property type="evidence" value="ECO:0007669"/>
    <property type="project" value="UniProtKB-SubCell"/>
</dbReference>
<gene>
    <name evidence="7" type="ORF">CK510_06265</name>
</gene>
<organism evidence="7 8">
    <name type="scientific">Brunnivagina elsteri CCALA 953</name>
    <dbReference type="NCBI Taxonomy" id="987040"/>
    <lineage>
        <taxon>Bacteria</taxon>
        <taxon>Bacillati</taxon>
        <taxon>Cyanobacteriota</taxon>
        <taxon>Cyanophyceae</taxon>
        <taxon>Nostocales</taxon>
        <taxon>Calotrichaceae</taxon>
        <taxon>Brunnivagina</taxon>
    </lineage>
</organism>
<evidence type="ECO:0000256" key="1">
    <source>
        <dbReference type="ARBA" id="ARBA00004196"/>
    </source>
</evidence>
<sequence length="328" mass="36222">MRNLLVILFLLQFVLSACSNPNNVKNTTSLTIKTPESKNLPRVVVTTSVLCDLTKQVAGNTINLTCLIPPDINPKRYQVEDSDASAIADAKLILYNGYNLEPAVLDLIRASKNPAPKIAVGERAVTKPKLMIQEGSKRLNNPYLWHNPKNVSVMVDIISNNLNRIAPENANLYAANGKKIKGEINKLDTWIKSRVASIPSSQRKLITNNLGIGYYTQAYGIKYETAFVNVSNDEKSASSRLKPLIKNIRQSRVPSIFITNVVNPKLAKTVAKEADVRIAGKQLFVYNLGMPGSEGDTYQKMMAANTRTIVEGLGGTYLKFEPMSRSQK</sequence>